<dbReference type="VEuPathDB" id="ToxoDB:CSUI_008027"/>
<dbReference type="GeneID" id="94431377"/>
<dbReference type="RefSeq" id="XP_067919851.1">
    <property type="nucleotide sequence ID" value="XM_068068166.1"/>
</dbReference>
<dbReference type="Proteomes" id="UP000221165">
    <property type="component" value="Unassembled WGS sequence"/>
</dbReference>
<reference evidence="1 2" key="1">
    <citation type="journal article" date="2017" name="Int. J. Parasitol.">
        <title>The genome of the protozoan parasite Cystoisospora suis and a reverse vaccinology approach to identify vaccine candidates.</title>
        <authorList>
            <person name="Palmieri N."/>
            <person name="Shrestha A."/>
            <person name="Ruttkowski B."/>
            <person name="Beck T."/>
            <person name="Vogl C."/>
            <person name="Tomley F."/>
            <person name="Blake D.P."/>
            <person name="Joachim A."/>
        </authorList>
    </citation>
    <scope>NUCLEOTIDE SEQUENCE [LARGE SCALE GENOMIC DNA]</scope>
    <source>
        <strain evidence="1 2">Wien I</strain>
    </source>
</reference>
<dbReference type="EMBL" id="MIGC01004375">
    <property type="protein sequence ID" value="PHJ18141.1"/>
    <property type="molecule type" value="Genomic_DNA"/>
</dbReference>
<comment type="caution">
    <text evidence="1">The sequence shown here is derived from an EMBL/GenBank/DDBJ whole genome shotgun (WGS) entry which is preliminary data.</text>
</comment>
<protein>
    <submittedName>
        <fullName evidence="1">Uncharacterized protein</fullName>
    </submittedName>
</protein>
<name>A0A2C6JR91_9APIC</name>
<proteinExistence type="predicted"/>
<evidence type="ECO:0000313" key="2">
    <source>
        <dbReference type="Proteomes" id="UP000221165"/>
    </source>
</evidence>
<organism evidence="1 2">
    <name type="scientific">Cystoisospora suis</name>
    <dbReference type="NCBI Taxonomy" id="483139"/>
    <lineage>
        <taxon>Eukaryota</taxon>
        <taxon>Sar</taxon>
        <taxon>Alveolata</taxon>
        <taxon>Apicomplexa</taxon>
        <taxon>Conoidasida</taxon>
        <taxon>Coccidia</taxon>
        <taxon>Eucoccidiorida</taxon>
        <taxon>Eimeriorina</taxon>
        <taxon>Sarcocystidae</taxon>
        <taxon>Cystoisospora</taxon>
    </lineage>
</organism>
<dbReference type="AlphaFoldDB" id="A0A2C6JR91"/>
<gene>
    <name evidence="1" type="ORF">CSUI_008027</name>
</gene>
<sequence>MSPQFTHSPYLVKYRTASAPSTFSWNSQSRVIFLGLGRTWPRQLPEGTIRLPYGISWRALLELRSGAANACGWA</sequence>
<accession>A0A2C6JR91</accession>
<evidence type="ECO:0000313" key="1">
    <source>
        <dbReference type="EMBL" id="PHJ18141.1"/>
    </source>
</evidence>
<keyword evidence="2" id="KW-1185">Reference proteome</keyword>